<evidence type="ECO:0000256" key="1">
    <source>
        <dbReference type="SAM" id="MobiDB-lite"/>
    </source>
</evidence>
<dbReference type="KEGG" id="dci:103510736"/>
<dbReference type="PaxDb" id="121845-A0A1S3D3K4"/>
<reference evidence="3" key="1">
    <citation type="submission" date="2025-08" db="UniProtKB">
        <authorList>
            <consortium name="RefSeq"/>
        </authorList>
    </citation>
    <scope>IDENTIFICATION</scope>
</reference>
<evidence type="ECO:0000313" key="3">
    <source>
        <dbReference type="RefSeq" id="XP_008473645.1"/>
    </source>
</evidence>
<dbReference type="GeneID" id="103510736"/>
<protein>
    <submittedName>
        <fullName evidence="3">Uncharacterized protein LOC103510736</fullName>
    </submittedName>
</protein>
<feature type="region of interest" description="Disordered" evidence="1">
    <location>
        <begin position="170"/>
        <end position="196"/>
    </location>
</feature>
<feature type="compositionally biased region" description="Polar residues" evidence="1">
    <location>
        <begin position="175"/>
        <end position="188"/>
    </location>
</feature>
<sequence length="362" mass="40183">MYHYYEYYTRDDYLEVEIILIDDASRIRAIGKPRPIDNIDIAEATPIVKGNRFKAQYLRGSNLPQVPCVILTIISPVLLYEAPHFRPPTINRRNFVPEGLAPYHASYNAPYRYEHPSPAPQYNRPKRNGSYHASYNAPYRYEHPSPAPQYNRPVRATPKNDMAARNEMAPARNEMMSSPRNDMSANGKRTQRAPGPAPRYAKFTLDDASAGYLNLPHGFQNPIKPSGFQPGNLFSAYKYGPAAGHLPLNSLANYYGSGSNYGVQYGSGVYGAGASYGVEGYSAHNSNRGPVIYPDSQTEKPIEEPLQEVPITPTPVSELTKAAVLHQHMFTSPSTEKPADVPVALPAQQVGPLHPFVCCPYI</sequence>
<gene>
    <name evidence="3" type="primary">LOC103510736</name>
</gene>
<proteinExistence type="predicted"/>
<accession>A0A1S3D3K4</accession>
<keyword evidence="2" id="KW-1185">Reference proteome</keyword>
<dbReference type="RefSeq" id="XP_008473645.1">
    <property type="nucleotide sequence ID" value="XM_008475423.1"/>
</dbReference>
<dbReference type="Proteomes" id="UP000079169">
    <property type="component" value="Unplaced"/>
</dbReference>
<organism evidence="2 3">
    <name type="scientific">Diaphorina citri</name>
    <name type="common">Asian citrus psyllid</name>
    <dbReference type="NCBI Taxonomy" id="121845"/>
    <lineage>
        <taxon>Eukaryota</taxon>
        <taxon>Metazoa</taxon>
        <taxon>Ecdysozoa</taxon>
        <taxon>Arthropoda</taxon>
        <taxon>Hexapoda</taxon>
        <taxon>Insecta</taxon>
        <taxon>Pterygota</taxon>
        <taxon>Neoptera</taxon>
        <taxon>Paraneoptera</taxon>
        <taxon>Hemiptera</taxon>
        <taxon>Sternorrhyncha</taxon>
        <taxon>Psylloidea</taxon>
        <taxon>Psyllidae</taxon>
        <taxon>Diaphorininae</taxon>
        <taxon>Diaphorina</taxon>
    </lineage>
</organism>
<dbReference type="AlphaFoldDB" id="A0A1S3D3K4"/>
<feature type="region of interest" description="Disordered" evidence="1">
    <location>
        <begin position="112"/>
        <end position="157"/>
    </location>
</feature>
<name>A0A1S3D3K4_DIACI</name>
<evidence type="ECO:0000313" key="2">
    <source>
        <dbReference type="Proteomes" id="UP000079169"/>
    </source>
</evidence>